<dbReference type="SUPFAM" id="SSF55961">
    <property type="entry name" value="Bet v1-like"/>
    <property type="match status" value="1"/>
</dbReference>
<sequence length="162" mass="18172">MKDTETADVELIRDYAVALTRLWRAVTEPVQILQWFGPEGVYLDDCQMDFRTTGPWSCTMRGKDSGSRFKVSGQITHVSPPEGGRGSVGFTWAWHDEDDRRGPESHVSFAVEETASGARLTLTHRDLASAEAAQDHTRGWLSTLRKMDFFLDPQASLVPTTR</sequence>
<dbReference type="STRING" id="517719.SAMN05421762_3316"/>
<dbReference type="Proteomes" id="UP000231644">
    <property type="component" value="Unassembled WGS sequence"/>
</dbReference>
<evidence type="ECO:0000313" key="4">
    <source>
        <dbReference type="Proteomes" id="UP000231644"/>
    </source>
</evidence>
<dbReference type="AlphaFoldDB" id="A0A1I1P4D8"/>
<dbReference type="InterPro" id="IPR013538">
    <property type="entry name" value="ASHA1/2-like_C"/>
</dbReference>
<dbReference type="CDD" id="cd07814">
    <property type="entry name" value="SRPBCC_CalC_Aha1-like"/>
    <property type="match status" value="1"/>
</dbReference>
<dbReference type="OrthoDB" id="9805228at2"/>
<dbReference type="InterPro" id="IPR023393">
    <property type="entry name" value="START-like_dom_sf"/>
</dbReference>
<evidence type="ECO:0000259" key="2">
    <source>
        <dbReference type="Pfam" id="PF08327"/>
    </source>
</evidence>
<gene>
    <name evidence="3" type="ORF">SAMN05421762_3316</name>
</gene>
<evidence type="ECO:0000313" key="3">
    <source>
        <dbReference type="EMBL" id="SFD04442.1"/>
    </source>
</evidence>
<evidence type="ECO:0000256" key="1">
    <source>
        <dbReference type="ARBA" id="ARBA00006817"/>
    </source>
</evidence>
<dbReference type="RefSeq" id="WP_093445780.1">
    <property type="nucleotide sequence ID" value="NZ_FNZG01000001.1"/>
</dbReference>
<comment type="similarity">
    <text evidence="1">Belongs to the AHA1 family.</text>
</comment>
<name>A0A1I1P4D8_9RHOB</name>
<feature type="domain" description="Activator of Hsp90 ATPase homologue 1/2-like C-terminal" evidence="2">
    <location>
        <begin position="19"/>
        <end position="148"/>
    </location>
</feature>
<keyword evidence="4" id="KW-1185">Reference proteome</keyword>
<accession>A0A1I1P4D8</accession>
<protein>
    <submittedName>
        <fullName evidence="3">Uncharacterized conserved protein YndB, AHSA1/START domain</fullName>
    </submittedName>
</protein>
<dbReference type="EMBL" id="FOLX01000001">
    <property type="protein sequence ID" value="SFD04442.1"/>
    <property type="molecule type" value="Genomic_DNA"/>
</dbReference>
<reference evidence="3 4" key="1">
    <citation type="submission" date="2016-10" db="EMBL/GenBank/DDBJ databases">
        <authorList>
            <person name="de Groot N.N."/>
        </authorList>
    </citation>
    <scope>NUCLEOTIDE SEQUENCE [LARGE SCALE GENOMIC DNA]</scope>
    <source>
        <strain evidence="3 4">DSM 29619</strain>
    </source>
</reference>
<organism evidence="3 4">
    <name type="scientific">Pseudooceanicola nitratireducens</name>
    <dbReference type="NCBI Taxonomy" id="517719"/>
    <lineage>
        <taxon>Bacteria</taxon>
        <taxon>Pseudomonadati</taxon>
        <taxon>Pseudomonadota</taxon>
        <taxon>Alphaproteobacteria</taxon>
        <taxon>Rhodobacterales</taxon>
        <taxon>Paracoccaceae</taxon>
        <taxon>Pseudooceanicola</taxon>
    </lineage>
</organism>
<proteinExistence type="inferred from homology"/>
<dbReference type="Gene3D" id="3.30.530.20">
    <property type="match status" value="1"/>
</dbReference>
<dbReference type="Pfam" id="PF08327">
    <property type="entry name" value="AHSA1"/>
    <property type="match status" value="1"/>
</dbReference>